<feature type="transmembrane region" description="Helical" evidence="3">
    <location>
        <begin position="625"/>
        <end position="645"/>
    </location>
</feature>
<sequence length="771" mass="85021">MEGEEDEGFVGYVPSTVDPGPIVLMAVLAIGFFVLVTLPFAVILGDKFEELEDRINDNVTDSEEPESKNEMMEEQPIQNRDPDESSVSSKQSAYSAISSVMKEVLDNAGRPRITGGGLRHKHRHRARVERKRQSKSQYSTEFEINALWDDTSQQVVKTVVNAKGEYEIAIAESDGGSYLDAPPIGKEYSDCGPAISDCGKSEVGIDCKVALEGYEKPLNERNVCLSASGFLDELARIMTWDIETRRIFKLSIPFVTQAIFTGALDVLTVGVIGKLVGTQEVSAWVTVNLLIQLTTKFVGGFHESLATLCSQAIGNNKPRLAGKYVQIAAVLYLFTYIPFAIMWVFVLDDTIRWFGFDETTIRIGTDYGYLILIDYFVDGFSESIHALLDVAGFESYSTAIGAAEELIAFIVILLWALLGNPTLFMIGVVQFGMGGLFLSLNIFIIWWKGWFKPYRSGMVGTFALKDRKAVWLVFRTAMPLSFGYLLTDGEWEILTFFASYLGPAEVVAWGIFGTIWDSVTLLVDSLADASEIRCAFLLGSGQPDRARLSAYKSITICIFAGLFLTSGLFICGEDLPRWMTNDPTLQHLLRDLLPMFGLGNLAMTVGTMSWTLLGSQGRYRLATVVVLVVSWLVTLPLAAVFSIHLKLNLEAQTATVVIGYMLSAAIHSYYLFRSDWVALSESVMDDNGSRASDDEAMDGETNEEGASDAGRNRESNNESVEVLPDRGILLGPLHGRGDSFFTQQQGTTIKGEWKDSSSAQDIEVELELQAS</sequence>
<feature type="compositionally biased region" description="Basic residues" evidence="2">
    <location>
        <begin position="118"/>
        <end position="134"/>
    </location>
</feature>
<keyword evidence="5" id="KW-1185">Reference proteome</keyword>
<keyword evidence="3" id="KW-0812">Transmembrane</keyword>
<feature type="transmembrane region" description="Helical" evidence="3">
    <location>
        <begin position="22"/>
        <end position="44"/>
    </location>
</feature>
<dbReference type="OrthoDB" id="42023at2759"/>
<dbReference type="GO" id="GO:0016020">
    <property type="term" value="C:membrane"/>
    <property type="evidence" value="ECO:0007669"/>
    <property type="project" value="InterPro"/>
</dbReference>
<gene>
    <name evidence="4" type="ORF">SEMRO_1149_G246550.1</name>
</gene>
<dbReference type="GO" id="GO:0015297">
    <property type="term" value="F:antiporter activity"/>
    <property type="evidence" value="ECO:0007669"/>
    <property type="project" value="InterPro"/>
</dbReference>
<evidence type="ECO:0000313" key="4">
    <source>
        <dbReference type="EMBL" id="CAB9520947.1"/>
    </source>
</evidence>
<feature type="transmembrane region" description="Helical" evidence="3">
    <location>
        <begin position="548"/>
        <end position="572"/>
    </location>
</feature>
<feature type="transmembrane region" description="Helical" evidence="3">
    <location>
        <begin position="324"/>
        <end position="347"/>
    </location>
</feature>
<name>A0A9N8HQ16_9STRA</name>
<evidence type="ECO:0000256" key="1">
    <source>
        <dbReference type="ARBA" id="ARBA00010199"/>
    </source>
</evidence>
<dbReference type="EMBL" id="CAICTM010001147">
    <property type="protein sequence ID" value="CAB9520947.1"/>
    <property type="molecule type" value="Genomic_DNA"/>
</dbReference>
<feature type="transmembrane region" description="Helical" evidence="3">
    <location>
        <begin position="651"/>
        <end position="672"/>
    </location>
</feature>
<evidence type="ECO:0000313" key="5">
    <source>
        <dbReference type="Proteomes" id="UP001153069"/>
    </source>
</evidence>
<keyword evidence="3" id="KW-0472">Membrane</keyword>
<feature type="transmembrane region" description="Helical" evidence="3">
    <location>
        <begin position="592"/>
        <end position="613"/>
    </location>
</feature>
<dbReference type="InterPro" id="IPR002528">
    <property type="entry name" value="MATE_fam"/>
</dbReference>
<comment type="caution">
    <text evidence="4">The sequence shown here is derived from an EMBL/GenBank/DDBJ whole genome shotgun (WGS) entry which is preliminary data.</text>
</comment>
<dbReference type="Pfam" id="PF01554">
    <property type="entry name" value="MatE"/>
    <property type="match status" value="2"/>
</dbReference>
<feature type="region of interest" description="Disordered" evidence="2">
    <location>
        <begin position="687"/>
        <end position="722"/>
    </location>
</feature>
<dbReference type="PANTHER" id="PTHR11206">
    <property type="entry name" value="MULTIDRUG RESISTANCE PROTEIN"/>
    <property type="match status" value="1"/>
</dbReference>
<protein>
    <submittedName>
        <fullName evidence="4">Mate efflux family protein</fullName>
    </submittedName>
</protein>
<feature type="region of interest" description="Disordered" evidence="2">
    <location>
        <begin position="55"/>
        <end position="92"/>
    </location>
</feature>
<proteinExistence type="inferred from homology"/>
<organism evidence="4 5">
    <name type="scientific">Seminavis robusta</name>
    <dbReference type="NCBI Taxonomy" id="568900"/>
    <lineage>
        <taxon>Eukaryota</taxon>
        <taxon>Sar</taxon>
        <taxon>Stramenopiles</taxon>
        <taxon>Ochrophyta</taxon>
        <taxon>Bacillariophyta</taxon>
        <taxon>Bacillariophyceae</taxon>
        <taxon>Bacillariophycidae</taxon>
        <taxon>Naviculales</taxon>
        <taxon>Naviculaceae</taxon>
        <taxon>Seminavis</taxon>
    </lineage>
</organism>
<accession>A0A9N8HQ16</accession>
<dbReference type="Proteomes" id="UP001153069">
    <property type="component" value="Unassembled WGS sequence"/>
</dbReference>
<feature type="transmembrane region" description="Helical" evidence="3">
    <location>
        <begin position="424"/>
        <end position="447"/>
    </location>
</feature>
<evidence type="ECO:0000256" key="3">
    <source>
        <dbReference type="SAM" id="Phobius"/>
    </source>
</evidence>
<reference evidence="4" key="1">
    <citation type="submission" date="2020-06" db="EMBL/GenBank/DDBJ databases">
        <authorList>
            <consortium name="Plant Systems Biology data submission"/>
        </authorList>
    </citation>
    <scope>NUCLEOTIDE SEQUENCE</scope>
    <source>
        <strain evidence="4">D6</strain>
    </source>
</reference>
<dbReference type="AlphaFoldDB" id="A0A9N8HQ16"/>
<comment type="similarity">
    <text evidence="1">Belongs to the multi antimicrobial extrusion (MATE) (TC 2.A.66.1) family.</text>
</comment>
<evidence type="ECO:0000256" key="2">
    <source>
        <dbReference type="SAM" id="MobiDB-lite"/>
    </source>
</evidence>
<feature type="region of interest" description="Disordered" evidence="2">
    <location>
        <begin position="109"/>
        <end position="134"/>
    </location>
</feature>
<feature type="compositionally biased region" description="Acidic residues" evidence="2">
    <location>
        <begin position="694"/>
        <end position="706"/>
    </location>
</feature>
<keyword evidence="3" id="KW-1133">Transmembrane helix</keyword>
<feature type="transmembrane region" description="Helical" evidence="3">
    <location>
        <begin position="400"/>
        <end position="418"/>
    </location>
</feature>
<dbReference type="GO" id="GO:0042910">
    <property type="term" value="F:xenobiotic transmembrane transporter activity"/>
    <property type="evidence" value="ECO:0007669"/>
    <property type="project" value="InterPro"/>
</dbReference>